<reference evidence="2" key="1">
    <citation type="submission" date="2019-04" db="EMBL/GenBank/DDBJ databases">
        <title>Genome assembly of Zosterops borbonicus 15179.</title>
        <authorList>
            <person name="Leroy T."/>
            <person name="Anselmetti Y."/>
            <person name="Tilak M.-K."/>
            <person name="Nabholz B."/>
        </authorList>
    </citation>
    <scope>NUCLEOTIDE SEQUENCE</scope>
    <source>
        <strain evidence="2">HGM_15179</strain>
        <tissue evidence="2">Muscle</tissue>
    </source>
</reference>
<name>A0A8K1GJJ8_9PASS</name>
<feature type="non-terminal residue" evidence="2">
    <location>
        <position position="65"/>
    </location>
</feature>
<sequence length="65" mass="7046">GSAQGDFCAALHGKNVEGQLVSTRLVRSCHQEAIFQNGRSELQHPSHSKHSVPARQGHACLQSQQ</sequence>
<proteinExistence type="predicted"/>
<dbReference type="Proteomes" id="UP000796761">
    <property type="component" value="Unassembled WGS sequence"/>
</dbReference>
<feature type="region of interest" description="Disordered" evidence="1">
    <location>
        <begin position="38"/>
        <end position="65"/>
    </location>
</feature>
<feature type="non-terminal residue" evidence="2">
    <location>
        <position position="1"/>
    </location>
</feature>
<dbReference type="EMBL" id="SWJQ01000160">
    <property type="protein sequence ID" value="TRZ20121.1"/>
    <property type="molecule type" value="Genomic_DNA"/>
</dbReference>
<protein>
    <submittedName>
        <fullName evidence="2">Uncharacterized protein</fullName>
    </submittedName>
</protein>
<comment type="caution">
    <text evidence="2">The sequence shown here is derived from an EMBL/GenBank/DDBJ whole genome shotgun (WGS) entry which is preliminary data.</text>
</comment>
<evidence type="ECO:0000256" key="1">
    <source>
        <dbReference type="SAM" id="MobiDB-lite"/>
    </source>
</evidence>
<dbReference type="AlphaFoldDB" id="A0A8K1GJJ8"/>
<evidence type="ECO:0000313" key="2">
    <source>
        <dbReference type="EMBL" id="TRZ20121.1"/>
    </source>
</evidence>
<accession>A0A8K1GJJ8</accession>
<evidence type="ECO:0000313" key="3">
    <source>
        <dbReference type="Proteomes" id="UP000796761"/>
    </source>
</evidence>
<keyword evidence="3" id="KW-1185">Reference proteome</keyword>
<organism evidence="2 3">
    <name type="scientific">Zosterops borbonicus</name>
    <dbReference type="NCBI Taxonomy" id="364589"/>
    <lineage>
        <taxon>Eukaryota</taxon>
        <taxon>Metazoa</taxon>
        <taxon>Chordata</taxon>
        <taxon>Craniata</taxon>
        <taxon>Vertebrata</taxon>
        <taxon>Euteleostomi</taxon>
        <taxon>Archelosauria</taxon>
        <taxon>Archosauria</taxon>
        <taxon>Dinosauria</taxon>
        <taxon>Saurischia</taxon>
        <taxon>Theropoda</taxon>
        <taxon>Coelurosauria</taxon>
        <taxon>Aves</taxon>
        <taxon>Neognathae</taxon>
        <taxon>Neoaves</taxon>
        <taxon>Telluraves</taxon>
        <taxon>Australaves</taxon>
        <taxon>Passeriformes</taxon>
        <taxon>Sylvioidea</taxon>
        <taxon>Zosteropidae</taxon>
        <taxon>Zosterops</taxon>
    </lineage>
</organism>
<gene>
    <name evidence="2" type="ORF">HGM15179_006976</name>
</gene>